<dbReference type="InterPro" id="IPR029062">
    <property type="entry name" value="Class_I_gatase-like"/>
</dbReference>
<evidence type="ECO:0000256" key="7">
    <source>
        <dbReference type="PIRSR" id="PIRSR615527-1"/>
    </source>
</evidence>
<protein>
    <recommendedName>
        <fullName evidence="3">folate gamma-glutamyl hydrolase</fullName>
        <ecNumber evidence="3">3.4.19.9</ecNumber>
    </recommendedName>
</protein>
<evidence type="ECO:0000256" key="10">
    <source>
        <dbReference type="SAM" id="SignalP"/>
    </source>
</evidence>
<evidence type="ECO:0000256" key="6">
    <source>
        <dbReference type="ARBA" id="ARBA00022801"/>
    </source>
</evidence>
<organism evidence="11 12">
    <name type="scientific">Anaeramoeba flamelloides</name>
    <dbReference type="NCBI Taxonomy" id="1746091"/>
    <lineage>
        <taxon>Eukaryota</taxon>
        <taxon>Metamonada</taxon>
        <taxon>Anaeramoebidae</taxon>
        <taxon>Anaeramoeba</taxon>
    </lineage>
</organism>
<evidence type="ECO:0000256" key="2">
    <source>
        <dbReference type="ARBA" id="ARBA00011083"/>
    </source>
</evidence>
<keyword evidence="9" id="KW-0472">Membrane</keyword>
<dbReference type="GO" id="GO:0006508">
    <property type="term" value="P:proteolysis"/>
    <property type="evidence" value="ECO:0007669"/>
    <property type="project" value="UniProtKB-KW"/>
</dbReference>
<dbReference type="GO" id="GO:0005773">
    <property type="term" value="C:vacuole"/>
    <property type="evidence" value="ECO:0007669"/>
    <property type="project" value="TreeGrafter"/>
</dbReference>
<feature type="active site" description="Proton donor" evidence="7">
    <location>
        <position position="304"/>
    </location>
</feature>
<comment type="caution">
    <text evidence="8">Lacks conserved residue(s) required for the propagation of feature annotation.</text>
</comment>
<dbReference type="GO" id="GO:0046900">
    <property type="term" value="P:tetrahydrofolylpolyglutamate metabolic process"/>
    <property type="evidence" value="ECO:0007669"/>
    <property type="project" value="TreeGrafter"/>
</dbReference>
<reference evidence="11" key="1">
    <citation type="submission" date="2022-08" db="EMBL/GenBank/DDBJ databases">
        <title>Novel sulphate-reducing endosymbionts in the free-living metamonad Anaeramoeba.</title>
        <authorList>
            <person name="Jerlstrom-Hultqvist J."/>
            <person name="Cepicka I."/>
            <person name="Gallot-Lavallee L."/>
            <person name="Salas-Leiva D."/>
            <person name="Curtis B.A."/>
            <person name="Zahonova K."/>
            <person name="Pipaliya S."/>
            <person name="Dacks J."/>
            <person name="Roger A.J."/>
        </authorList>
    </citation>
    <scope>NUCLEOTIDE SEQUENCE</scope>
    <source>
        <strain evidence="11">Busselton2</strain>
    </source>
</reference>
<comment type="similarity">
    <text evidence="2">Belongs to the peptidase C26 family.</text>
</comment>
<dbReference type="GO" id="GO:0034722">
    <property type="term" value="F:gamma-glutamyl-peptidase activity"/>
    <property type="evidence" value="ECO:0007669"/>
    <property type="project" value="UniProtKB-EC"/>
</dbReference>
<feature type="transmembrane region" description="Helical" evidence="9">
    <location>
        <begin position="401"/>
        <end position="422"/>
    </location>
</feature>
<evidence type="ECO:0000256" key="4">
    <source>
        <dbReference type="ARBA" id="ARBA00022525"/>
    </source>
</evidence>
<evidence type="ECO:0000313" key="11">
    <source>
        <dbReference type="EMBL" id="KAJ3434539.1"/>
    </source>
</evidence>
<keyword evidence="11" id="KW-0645">Protease</keyword>
<dbReference type="InterPro" id="IPR015527">
    <property type="entry name" value="Pept_C26_g-glut_hydrolase"/>
</dbReference>
<dbReference type="GO" id="GO:0005576">
    <property type="term" value="C:extracellular region"/>
    <property type="evidence" value="ECO:0007669"/>
    <property type="project" value="UniProtKB-SubCell"/>
</dbReference>
<keyword evidence="5 10" id="KW-0732">Signal</keyword>
<gene>
    <name evidence="11" type="ORF">M0812_01656</name>
</gene>
<dbReference type="InterPro" id="IPR011697">
    <property type="entry name" value="Peptidase_C26"/>
</dbReference>
<dbReference type="Gene3D" id="3.40.50.880">
    <property type="match status" value="1"/>
</dbReference>
<evidence type="ECO:0000313" key="12">
    <source>
        <dbReference type="Proteomes" id="UP001146793"/>
    </source>
</evidence>
<sequence length="441" mass="49547">MKILHNLFLISIIVVLVTSQSTPIIGVVSQPSTSKLKRFGNQFIASSIVKWVSQSGAKVVPIKYDIKDADLITLLDQIDGVVIPGGSLPVPSENKLEAYPLYQTVKTITQATIDKNTKGEHFPVFAISESMGMVLMAYEQTLQKAVASQQLATDRKEDSNKKKEQTGGVLAKSETFIYPIGKSALNKLSKKIVFESGAPESKMFGGVSPLLITKLNEHKSWAHFYGKQSITTDNFYQMKSVWDDFNILMTLPTNKKSKVVDPINDEPGDTDSNPNPTKKFPYNMISIVAAIEGNDVPILGTLWHPAHSAWEWGKKQSSVCREYECIKVTQVMSSNFAQQARKHASQKSELYPNLKSGSQKLQSIAEVKKFYTYKFDESFFESYIFEVNPSWNKEDSTFLDFFMLLLSFLGLGTTIWLFFVGFKWMFQSKSNQNSGKLLKEI</sequence>
<proteinExistence type="inferred from homology"/>
<dbReference type="EC" id="3.4.19.9" evidence="3"/>
<evidence type="ECO:0000256" key="1">
    <source>
        <dbReference type="ARBA" id="ARBA00004239"/>
    </source>
</evidence>
<evidence type="ECO:0000256" key="9">
    <source>
        <dbReference type="SAM" id="Phobius"/>
    </source>
</evidence>
<evidence type="ECO:0000256" key="8">
    <source>
        <dbReference type="PROSITE-ProRule" id="PRU00607"/>
    </source>
</evidence>
<feature type="signal peptide" evidence="10">
    <location>
        <begin position="1"/>
        <end position="19"/>
    </location>
</feature>
<dbReference type="SUPFAM" id="SSF52317">
    <property type="entry name" value="Class I glutamine amidotransferase-like"/>
    <property type="match status" value="1"/>
</dbReference>
<keyword evidence="6 11" id="KW-0378">Hydrolase</keyword>
<dbReference type="PROSITE" id="PS51275">
    <property type="entry name" value="PEPTIDASE_C26_GGH"/>
    <property type="match status" value="1"/>
</dbReference>
<comment type="subcellular location">
    <subcellularLocation>
        <location evidence="1">Secreted</location>
        <location evidence="1">Extracellular space</location>
    </subcellularLocation>
</comment>
<comment type="caution">
    <text evidence="11">The sequence shown here is derived from an EMBL/GenBank/DDBJ whole genome shotgun (WGS) entry which is preliminary data.</text>
</comment>
<dbReference type="EMBL" id="JANTQA010000042">
    <property type="protein sequence ID" value="KAJ3434539.1"/>
    <property type="molecule type" value="Genomic_DNA"/>
</dbReference>
<dbReference type="Proteomes" id="UP001146793">
    <property type="component" value="Unassembled WGS sequence"/>
</dbReference>
<keyword evidence="4" id="KW-0964">Secreted</keyword>
<keyword evidence="9" id="KW-0812">Transmembrane</keyword>
<evidence type="ECO:0000256" key="3">
    <source>
        <dbReference type="ARBA" id="ARBA00012886"/>
    </source>
</evidence>
<dbReference type="AlphaFoldDB" id="A0AAV7Z0P4"/>
<evidence type="ECO:0000256" key="5">
    <source>
        <dbReference type="ARBA" id="ARBA00022729"/>
    </source>
</evidence>
<feature type="chain" id="PRO_5043922319" description="folate gamma-glutamyl hydrolase" evidence="10">
    <location>
        <begin position="20"/>
        <end position="441"/>
    </location>
</feature>
<keyword evidence="9" id="KW-1133">Transmembrane helix</keyword>
<dbReference type="Pfam" id="PF07722">
    <property type="entry name" value="Peptidase_C26"/>
    <property type="match status" value="1"/>
</dbReference>
<name>A0AAV7Z0P4_9EUKA</name>
<dbReference type="PANTHER" id="PTHR11315">
    <property type="entry name" value="PROTEASE FAMILY C26 GAMMA-GLUTAMYL HYDROLASE"/>
    <property type="match status" value="1"/>
</dbReference>
<accession>A0AAV7Z0P4</accession>
<dbReference type="PANTHER" id="PTHR11315:SF0">
    <property type="entry name" value="FOLATE GAMMA-GLUTAMYL HYDROLASE"/>
    <property type="match status" value="1"/>
</dbReference>